<sequence>MYILMKLCTPAVVYLVLAIIALVLNMRFSMVSILLHVAFIGLWTFILNWICKKGFKWVSWGLVVLPYLFAALVWLIGVEIMAINGKKVLGSSTSKWYKQEGFTEGLTVEEQRLILENRKKESSFNFDIPEINKLTSEQIYNLPKKPSMDDPRNLFFNRDNYMFSGLFEYKDSRAANNFNKLWFIQNIKEIKINNFTPEEIKLIDPSYFREFTQDQISSLNKNQILALTKEQLSAIKNAGYKINITKKPNA</sequence>
<evidence type="ECO:0000256" key="1">
    <source>
        <dbReference type="SAM" id="Phobius"/>
    </source>
</evidence>
<reference evidence="2" key="1">
    <citation type="journal article" date="2020" name="Nature">
        <title>Giant virus diversity and host interactions through global metagenomics.</title>
        <authorList>
            <person name="Schulz F."/>
            <person name="Roux S."/>
            <person name="Paez-Espino D."/>
            <person name="Jungbluth S."/>
            <person name="Walsh D.A."/>
            <person name="Denef V.J."/>
            <person name="McMahon K.D."/>
            <person name="Konstantinidis K.T."/>
            <person name="Eloe-Fadrosh E.A."/>
            <person name="Kyrpides N.C."/>
            <person name="Woyke T."/>
        </authorList>
    </citation>
    <scope>NUCLEOTIDE SEQUENCE</scope>
    <source>
        <strain evidence="2">GVMAG-M-3300023184-182</strain>
    </source>
</reference>
<keyword evidence="1" id="KW-1133">Transmembrane helix</keyword>
<feature type="transmembrane region" description="Helical" evidence="1">
    <location>
        <begin position="57"/>
        <end position="77"/>
    </location>
</feature>
<proteinExistence type="predicted"/>
<dbReference type="AlphaFoldDB" id="A0A6C0HZK2"/>
<accession>A0A6C0HZK2</accession>
<dbReference type="EMBL" id="MN740055">
    <property type="protein sequence ID" value="QHT85952.1"/>
    <property type="molecule type" value="Genomic_DNA"/>
</dbReference>
<feature type="transmembrane region" description="Helical" evidence="1">
    <location>
        <begin position="30"/>
        <end position="50"/>
    </location>
</feature>
<feature type="transmembrane region" description="Helical" evidence="1">
    <location>
        <begin position="7"/>
        <end position="24"/>
    </location>
</feature>
<protein>
    <submittedName>
        <fullName evidence="2">Uncharacterized protein</fullName>
    </submittedName>
</protein>
<organism evidence="2">
    <name type="scientific">viral metagenome</name>
    <dbReference type="NCBI Taxonomy" id="1070528"/>
    <lineage>
        <taxon>unclassified sequences</taxon>
        <taxon>metagenomes</taxon>
        <taxon>organismal metagenomes</taxon>
    </lineage>
</organism>
<keyword evidence="1" id="KW-0472">Membrane</keyword>
<keyword evidence="1" id="KW-0812">Transmembrane</keyword>
<name>A0A6C0HZK2_9ZZZZ</name>
<evidence type="ECO:0000313" key="2">
    <source>
        <dbReference type="EMBL" id="QHT85952.1"/>
    </source>
</evidence>